<dbReference type="Proteomes" id="UP000613255">
    <property type="component" value="Unassembled WGS sequence"/>
</dbReference>
<keyword evidence="1" id="KW-0805">Transcription regulation</keyword>
<keyword evidence="6" id="KW-1185">Reference proteome</keyword>
<dbReference type="PANTHER" id="PTHR46796:SF13">
    <property type="entry name" value="HTH-TYPE TRANSCRIPTIONAL ACTIVATOR RHAS"/>
    <property type="match status" value="1"/>
</dbReference>
<comment type="caution">
    <text evidence="5">The sequence shown here is derived from an EMBL/GenBank/DDBJ whole genome shotgun (WGS) entry which is preliminary data.</text>
</comment>
<feature type="domain" description="HTH araC/xylS-type" evidence="4">
    <location>
        <begin position="167"/>
        <end position="265"/>
    </location>
</feature>
<evidence type="ECO:0000256" key="1">
    <source>
        <dbReference type="ARBA" id="ARBA00023015"/>
    </source>
</evidence>
<dbReference type="SUPFAM" id="SSF46689">
    <property type="entry name" value="Homeodomain-like"/>
    <property type="match status" value="1"/>
</dbReference>
<gene>
    <name evidence="5" type="ORF">JAO82_10960</name>
</gene>
<dbReference type="PANTHER" id="PTHR46796">
    <property type="entry name" value="HTH-TYPE TRANSCRIPTIONAL ACTIVATOR RHAS-RELATED"/>
    <property type="match status" value="1"/>
</dbReference>
<evidence type="ECO:0000259" key="4">
    <source>
        <dbReference type="PROSITE" id="PS01124"/>
    </source>
</evidence>
<dbReference type="AlphaFoldDB" id="A0A934HLH4"/>
<dbReference type="InterPro" id="IPR018060">
    <property type="entry name" value="HTH_AraC"/>
</dbReference>
<protein>
    <submittedName>
        <fullName evidence="5">Helix-turn-helix domain-containing protein</fullName>
    </submittedName>
</protein>
<proteinExistence type="predicted"/>
<sequence length="275" mass="29692">MNFAPSESTEIHLVTLGQLSKGGSWKLDLVHDWGDHVLIWVTRGQGVALLDGARTGIGTHNAIFVPARHLMALDMGRQGFGQALFIPPSSGLRFPETVQHLRIRDARAQADLTLLLDSLAREQSDRRPLGQSAMTAYAYLAAIWLRRQIPEDAPATAPETQERSLSRAYFARLASTFSSGATLADHARALNTTSTDLAHACQAETGKSAAALLTERLLHASRQLLGETQAPVSEVAQQLGFKDVAHFARFIQQQTGHPPVALRRAAAAPADPSGL</sequence>
<dbReference type="GO" id="GO:0003700">
    <property type="term" value="F:DNA-binding transcription factor activity"/>
    <property type="evidence" value="ECO:0007669"/>
    <property type="project" value="InterPro"/>
</dbReference>
<dbReference type="InterPro" id="IPR018062">
    <property type="entry name" value="HTH_AraC-typ_CS"/>
</dbReference>
<dbReference type="Pfam" id="PF12833">
    <property type="entry name" value="HTH_18"/>
    <property type="match status" value="1"/>
</dbReference>
<dbReference type="PROSITE" id="PS01124">
    <property type="entry name" value="HTH_ARAC_FAMILY_2"/>
    <property type="match status" value="1"/>
</dbReference>
<evidence type="ECO:0000256" key="2">
    <source>
        <dbReference type="ARBA" id="ARBA00023125"/>
    </source>
</evidence>
<dbReference type="InterPro" id="IPR009057">
    <property type="entry name" value="Homeodomain-like_sf"/>
</dbReference>
<dbReference type="PROSITE" id="PS00041">
    <property type="entry name" value="HTH_ARAC_FAMILY_1"/>
    <property type="match status" value="1"/>
</dbReference>
<keyword evidence="2" id="KW-0238">DNA-binding</keyword>
<accession>A0A934HLH4</accession>
<organism evidence="5 6">
    <name type="scientific">Pontibaca salina</name>
    <dbReference type="NCBI Taxonomy" id="2795731"/>
    <lineage>
        <taxon>Bacteria</taxon>
        <taxon>Pseudomonadati</taxon>
        <taxon>Pseudomonadota</taxon>
        <taxon>Alphaproteobacteria</taxon>
        <taxon>Rhodobacterales</taxon>
        <taxon>Roseobacteraceae</taxon>
        <taxon>Pontibaca</taxon>
    </lineage>
</organism>
<keyword evidence="3" id="KW-0804">Transcription</keyword>
<reference evidence="5" key="1">
    <citation type="submission" date="2020-12" db="EMBL/GenBank/DDBJ databases">
        <title>Pontibaca salina gen. nov., sp. nov., isolated from marine sediment.</title>
        <authorList>
            <person name="Bo J."/>
            <person name="Wang S."/>
            <person name="Song X."/>
            <person name="Du Z."/>
        </authorList>
    </citation>
    <scope>NUCLEOTIDE SEQUENCE</scope>
    <source>
        <strain evidence="5">S1109L</strain>
    </source>
</reference>
<dbReference type="GO" id="GO:0043565">
    <property type="term" value="F:sequence-specific DNA binding"/>
    <property type="evidence" value="ECO:0007669"/>
    <property type="project" value="InterPro"/>
</dbReference>
<name>A0A934HLH4_9RHOB</name>
<dbReference type="RefSeq" id="WP_198686423.1">
    <property type="nucleotide sequence ID" value="NZ_JAEIJD010000009.1"/>
</dbReference>
<dbReference type="SMART" id="SM00342">
    <property type="entry name" value="HTH_ARAC"/>
    <property type="match status" value="1"/>
</dbReference>
<dbReference type="Gene3D" id="1.10.10.60">
    <property type="entry name" value="Homeodomain-like"/>
    <property type="match status" value="1"/>
</dbReference>
<evidence type="ECO:0000256" key="3">
    <source>
        <dbReference type="ARBA" id="ARBA00023163"/>
    </source>
</evidence>
<dbReference type="InterPro" id="IPR050204">
    <property type="entry name" value="AraC_XylS_family_regulators"/>
</dbReference>
<evidence type="ECO:0000313" key="5">
    <source>
        <dbReference type="EMBL" id="MBI6630394.1"/>
    </source>
</evidence>
<dbReference type="EMBL" id="JAEIJD010000009">
    <property type="protein sequence ID" value="MBI6630394.1"/>
    <property type="molecule type" value="Genomic_DNA"/>
</dbReference>
<evidence type="ECO:0000313" key="6">
    <source>
        <dbReference type="Proteomes" id="UP000613255"/>
    </source>
</evidence>